<dbReference type="RefSeq" id="WP_145026548.1">
    <property type="nucleotide sequence ID" value="NZ_CP036271.1"/>
</dbReference>
<dbReference type="Pfam" id="PF04542">
    <property type="entry name" value="Sigma70_r2"/>
    <property type="match status" value="1"/>
</dbReference>
<dbReference type="EMBL" id="CP036271">
    <property type="protein sequence ID" value="QDT52281.1"/>
    <property type="molecule type" value="Genomic_DNA"/>
</dbReference>
<sequence>MHSDQTLIDRTLAGESEAFGELVRRHQDRLFGSLSHLLGSVHDAADVAQDAFVLAYRNLNRFRGQSAFYSWLFRIAYNAAVNHQRRHRRKSQSLDGRREDLGDEPVDGRSSSDPASGIHTDERTRIVREALEELGDDYRNALILKEIEGLPYEEIASVMNCPVGTVRSRIHRARHELRDKLTRVLKPSDL</sequence>
<dbReference type="KEGG" id="ccos:Pan44_02900"/>
<dbReference type="InterPro" id="IPR013325">
    <property type="entry name" value="RNA_pol_sigma_r2"/>
</dbReference>
<dbReference type="FunCoup" id="A0A517S822">
    <property type="interactions" value="271"/>
</dbReference>
<dbReference type="AlphaFoldDB" id="A0A517S822"/>
<evidence type="ECO:0000259" key="6">
    <source>
        <dbReference type="Pfam" id="PF04542"/>
    </source>
</evidence>
<keyword evidence="9" id="KW-1185">Reference proteome</keyword>
<evidence type="ECO:0000256" key="5">
    <source>
        <dbReference type="SAM" id="MobiDB-lite"/>
    </source>
</evidence>
<keyword evidence="3" id="KW-0731">Sigma factor</keyword>
<dbReference type="Gene3D" id="1.10.10.10">
    <property type="entry name" value="Winged helix-like DNA-binding domain superfamily/Winged helix DNA-binding domain"/>
    <property type="match status" value="1"/>
</dbReference>
<dbReference type="CDD" id="cd06171">
    <property type="entry name" value="Sigma70_r4"/>
    <property type="match status" value="1"/>
</dbReference>
<dbReference type="PANTHER" id="PTHR43133:SF53">
    <property type="entry name" value="ECF RNA POLYMERASE SIGMA-E FACTOR"/>
    <property type="match status" value="1"/>
</dbReference>
<protein>
    <submittedName>
        <fullName evidence="8">ECF RNA polymerase sigma-E factor</fullName>
    </submittedName>
</protein>
<evidence type="ECO:0000256" key="2">
    <source>
        <dbReference type="ARBA" id="ARBA00023015"/>
    </source>
</evidence>
<evidence type="ECO:0000313" key="9">
    <source>
        <dbReference type="Proteomes" id="UP000315700"/>
    </source>
</evidence>
<feature type="domain" description="RNA polymerase sigma-70 region 2" evidence="6">
    <location>
        <begin position="22"/>
        <end position="89"/>
    </location>
</feature>
<keyword evidence="4" id="KW-0804">Transcription</keyword>
<dbReference type="GO" id="GO:0003677">
    <property type="term" value="F:DNA binding"/>
    <property type="evidence" value="ECO:0007669"/>
    <property type="project" value="InterPro"/>
</dbReference>
<evidence type="ECO:0000256" key="3">
    <source>
        <dbReference type="ARBA" id="ARBA00023082"/>
    </source>
</evidence>
<dbReference type="SUPFAM" id="SSF88946">
    <property type="entry name" value="Sigma2 domain of RNA polymerase sigma factors"/>
    <property type="match status" value="1"/>
</dbReference>
<dbReference type="Pfam" id="PF08281">
    <property type="entry name" value="Sigma70_r4_2"/>
    <property type="match status" value="1"/>
</dbReference>
<dbReference type="GO" id="GO:0006352">
    <property type="term" value="P:DNA-templated transcription initiation"/>
    <property type="evidence" value="ECO:0007669"/>
    <property type="project" value="InterPro"/>
</dbReference>
<name>A0A517S822_9PLAN</name>
<dbReference type="SUPFAM" id="SSF88659">
    <property type="entry name" value="Sigma3 and sigma4 domains of RNA polymerase sigma factors"/>
    <property type="match status" value="1"/>
</dbReference>
<proteinExistence type="inferred from homology"/>
<accession>A0A517S822</accession>
<dbReference type="Proteomes" id="UP000315700">
    <property type="component" value="Chromosome"/>
</dbReference>
<evidence type="ECO:0000256" key="1">
    <source>
        <dbReference type="ARBA" id="ARBA00010641"/>
    </source>
</evidence>
<dbReference type="InterPro" id="IPR013249">
    <property type="entry name" value="RNA_pol_sigma70_r4_t2"/>
</dbReference>
<dbReference type="InterPro" id="IPR036388">
    <property type="entry name" value="WH-like_DNA-bd_sf"/>
</dbReference>
<dbReference type="InterPro" id="IPR013324">
    <property type="entry name" value="RNA_pol_sigma_r3/r4-like"/>
</dbReference>
<dbReference type="GO" id="GO:0016987">
    <property type="term" value="F:sigma factor activity"/>
    <property type="evidence" value="ECO:0007669"/>
    <property type="project" value="UniProtKB-KW"/>
</dbReference>
<gene>
    <name evidence="8" type="primary">rpoE_1</name>
    <name evidence="8" type="ORF">Pan44_02900</name>
</gene>
<evidence type="ECO:0000256" key="4">
    <source>
        <dbReference type="ARBA" id="ARBA00023163"/>
    </source>
</evidence>
<comment type="similarity">
    <text evidence="1">Belongs to the sigma-70 factor family. ECF subfamily.</text>
</comment>
<keyword evidence="2" id="KW-0805">Transcription regulation</keyword>
<reference evidence="8 9" key="1">
    <citation type="submission" date="2019-02" db="EMBL/GenBank/DDBJ databases">
        <title>Deep-cultivation of Planctomycetes and their phenomic and genomic characterization uncovers novel biology.</title>
        <authorList>
            <person name="Wiegand S."/>
            <person name="Jogler M."/>
            <person name="Boedeker C."/>
            <person name="Pinto D."/>
            <person name="Vollmers J."/>
            <person name="Rivas-Marin E."/>
            <person name="Kohn T."/>
            <person name="Peeters S.H."/>
            <person name="Heuer A."/>
            <person name="Rast P."/>
            <person name="Oberbeckmann S."/>
            <person name="Bunk B."/>
            <person name="Jeske O."/>
            <person name="Meyerdierks A."/>
            <person name="Storesund J.E."/>
            <person name="Kallscheuer N."/>
            <person name="Luecker S."/>
            <person name="Lage O.M."/>
            <person name="Pohl T."/>
            <person name="Merkel B.J."/>
            <person name="Hornburger P."/>
            <person name="Mueller R.-W."/>
            <person name="Bruemmer F."/>
            <person name="Labrenz M."/>
            <person name="Spormann A.M."/>
            <person name="Op den Camp H."/>
            <person name="Overmann J."/>
            <person name="Amann R."/>
            <person name="Jetten M.S.M."/>
            <person name="Mascher T."/>
            <person name="Medema M.H."/>
            <person name="Devos D.P."/>
            <person name="Kaster A.-K."/>
            <person name="Ovreas L."/>
            <person name="Rohde M."/>
            <person name="Galperin M.Y."/>
            <person name="Jogler C."/>
        </authorList>
    </citation>
    <scope>NUCLEOTIDE SEQUENCE [LARGE SCALE GENOMIC DNA]</scope>
    <source>
        <strain evidence="8 9">Pan44</strain>
    </source>
</reference>
<dbReference type="PANTHER" id="PTHR43133">
    <property type="entry name" value="RNA POLYMERASE ECF-TYPE SIGMA FACTO"/>
    <property type="match status" value="1"/>
</dbReference>
<dbReference type="InterPro" id="IPR039425">
    <property type="entry name" value="RNA_pol_sigma-70-like"/>
</dbReference>
<dbReference type="Gene3D" id="1.10.1740.10">
    <property type="match status" value="1"/>
</dbReference>
<dbReference type="InterPro" id="IPR014284">
    <property type="entry name" value="RNA_pol_sigma-70_dom"/>
</dbReference>
<evidence type="ECO:0000313" key="8">
    <source>
        <dbReference type="EMBL" id="QDT52281.1"/>
    </source>
</evidence>
<dbReference type="NCBIfam" id="TIGR02937">
    <property type="entry name" value="sigma70-ECF"/>
    <property type="match status" value="1"/>
</dbReference>
<dbReference type="OrthoDB" id="9785675at2"/>
<evidence type="ECO:0000259" key="7">
    <source>
        <dbReference type="Pfam" id="PF08281"/>
    </source>
</evidence>
<feature type="domain" description="RNA polymerase sigma factor 70 region 4 type 2" evidence="7">
    <location>
        <begin position="125"/>
        <end position="175"/>
    </location>
</feature>
<organism evidence="8 9">
    <name type="scientific">Caulifigura coniformis</name>
    <dbReference type="NCBI Taxonomy" id="2527983"/>
    <lineage>
        <taxon>Bacteria</taxon>
        <taxon>Pseudomonadati</taxon>
        <taxon>Planctomycetota</taxon>
        <taxon>Planctomycetia</taxon>
        <taxon>Planctomycetales</taxon>
        <taxon>Planctomycetaceae</taxon>
        <taxon>Caulifigura</taxon>
    </lineage>
</organism>
<dbReference type="InParanoid" id="A0A517S822"/>
<feature type="region of interest" description="Disordered" evidence="5">
    <location>
        <begin position="86"/>
        <end position="122"/>
    </location>
</feature>
<dbReference type="InterPro" id="IPR007627">
    <property type="entry name" value="RNA_pol_sigma70_r2"/>
</dbReference>